<dbReference type="EMBL" id="CADCWF010000113">
    <property type="protein sequence ID" value="CAA9551592.1"/>
    <property type="molecule type" value="Genomic_DNA"/>
</dbReference>
<reference evidence="1" key="1">
    <citation type="submission" date="2020-02" db="EMBL/GenBank/DDBJ databases">
        <authorList>
            <person name="Meier V. D."/>
        </authorList>
    </citation>
    <scope>NUCLEOTIDE SEQUENCE</scope>
    <source>
        <strain evidence="1">AVDCRST_MAG59</strain>
    </source>
</reference>
<protein>
    <submittedName>
        <fullName evidence="1">Uncharacterized protein</fullName>
    </submittedName>
</protein>
<dbReference type="AlphaFoldDB" id="A0A6J4UIA3"/>
<gene>
    <name evidence="1" type="ORF">AVDCRST_MAG59-1802</name>
</gene>
<accession>A0A6J4UIA3</accession>
<name>A0A6J4UIA3_9BACT</name>
<evidence type="ECO:0000313" key="1">
    <source>
        <dbReference type="EMBL" id="CAA9551592.1"/>
    </source>
</evidence>
<proteinExistence type="predicted"/>
<sequence>GGIFATPVVVSGDRAFLAYPRDALAEALGFRCHCPDLVA</sequence>
<feature type="non-terminal residue" evidence="1">
    <location>
        <position position="1"/>
    </location>
</feature>
<organism evidence="1">
    <name type="scientific">uncultured Thermomicrobiales bacterium</name>
    <dbReference type="NCBI Taxonomy" id="1645740"/>
    <lineage>
        <taxon>Bacteria</taxon>
        <taxon>Pseudomonadati</taxon>
        <taxon>Thermomicrobiota</taxon>
        <taxon>Thermomicrobia</taxon>
        <taxon>Thermomicrobiales</taxon>
        <taxon>environmental samples</taxon>
    </lineage>
</organism>